<dbReference type="InterPro" id="IPR051615">
    <property type="entry name" value="Transcr_Regulatory_Elem"/>
</dbReference>
<evidence type="ECO:0000256" key="4">
    <source>
        <dbReference type="ARBA" id="ARBA00023015"/>
    </source>
</evidence>
<name>A0A9Q8WKI8_9PEZI</name>
<keyword evidence="5" id="KW-0238">DNA-binding</keyword>
<evidence type="ECO:0000256" key="7">
    <source>
        <dbReference type="ARBA" id="ARBA00023242"/>
    </source>
</evidence>
<keyword evidence="3" id="KW-0862">Zinc</keyword>
<dbReference type="GeneID" id="73345462"/>
<proteinExistence type="predicted"/>
<accession>A0A9Q8WKI8</accession>
<dbReference type="GO" id="GO:0005634">
    <property type="term" value="C:nucleus"/>
    <property type="evidence" value="ECO:0007669"/>
    <property type="project" value="UniProtKB-SubCell"/>
</dbReference>
<protein>
    <recommendedName>
        <fullName evidence="9">Zn(2)-C6 fungal-type domain-containing protein</fullName>
    </recommendedName>
</protein>
<dbReference type="PANTHER" id="PTHR31313">
    <property type="entry name" value="TY1 ENHANCER ACTIVATOR"/>
    <property type="match status" value="1"/>
</dbReference>
<dbReference type="InterPro" id="IPR007219">
    <property type="entry name" value="XnlR_reg_dom"/>
</dbReference>
<dbReference type="AlphaFoldDB" id="A0A9Q8WKI8"/>
<reference evidence="10" key="1">
    <citation type="journal article" date="2021" name="Mol. Plant Microbe Interact.">
        <title>Complete Genome Sequence of the Plant-Pathogenic Fungus Colletotrichum lupini.</title>
        <authorList>
            <person name="Baroncelli R."/>
            <person name="Pensec F."/>
            <person name="Da Lio D."/>
            <person name="Boufleur T."/>
            <person name="Vicente I."/>
            <person name="Sarrocco S."/>
            <person name="Picot A."/>
            <person name="Baraldi E."/>
            <person name="Sukno S."/>
            <person name="Thon M."/>
            <person name="Le Floch G."/>
        </authorList>
    </citation>
    <scope>NUCLEOTIDE SEQUENCE</scope>
    <source>
        <strain evidence="10">IMI 504893</strain>
    </source>
</reference>
<evidence type="ECO:0000313" key="11">
    <source>
        <dbReference type="Proteomes" id="UP000830671"/>
    </source>
</evidence>
<evidence type="ECO:0000256" key="5">
    <source>
        <dbReference type="ARBA" id="ARBA00023125"/>
    </source>
</evidence>
<keyword evidence="6" id="KW-0804">Transcription</keyword>
<dbReference type="GO" id="GO:0003677">
    <property type="term" value="F:DNA binding"/>
    <property type="evidence" value="ECO:0007669"/>
    <property type="project" value="UniProtKB-KW"/>
</dbReference>
<feature type="compositionally biased region" description="Polar residues" evidence="8">
    <location>
        <begin position="654"/>
        <end position="667"/>
    </location>
</feature>
<evidence type="ECO:0000256" key="6">
    <source>
        <dbReference type="ARBA" id="ARBA00023163"/>
    </source>
</evidence>
<feature type="region of interest" description="Disordered" evidence="8">
    <location>
        <begin position="633"/>
        <end position="667"/>
    </location>
</feature>
<dbReference type="Pfam" id="PF00172">
    <property type="entry name" value="Zn_clus"/>
    <property type="match status" value="1"/>
</dbReference>
<keyword evidence="11" id="KW-1185">Reference proteome</keyword>
<organism evidence="10 11">
    <name type="scientific">Colletotrichum lupini</name>
    <dbReference type="NCBI Taxonomy" id="145971"/>
    <lineage>
        <taxon>Eukaryota</taxon>
        <taxon>Fungi</taxon>
        <taxon>Dikarya</taxon>
        <taxon>Ascomycota</taxon>
        <taxon>Pezizomycotina</taxon>
        <taxon>Sordariomycetes</taxon>
        <taxon>Hypocreomycetidae</taxon>
        <taxon>Glomerellales</taxon>
        <taxon>Glomerellaceae</taxon>
        <taxon>Colletotrichum</taxon>
        <taxon>Colletotrichum acutatum species complex</taxon>
    </lineage>
</organism>
<dbReference type="GO" id="GO:0006351">
    <property type="term" value="P:DNA-templated transcription"/>
    <property type="evidence" value="ECO:0007669"/>
    <property type="project" value="InterPro"/>
</dbReference>
<dbReference type="RefSeq" id="XP_049147597.1">
    <property type="nucleotide sequence ID" value="XM_049290452.1"/>
</dbReference>
<dbReference type="CDD" id="cd12148">
    <property type="entry name" value="fungal_TF_MHR"/>
    <property type="match status" value="1"/>
</dbReference>
<dbReference type="Proteomes" id="UP000830671">
    <property type="component" value="Chromosome 6"/>
</dbReference>
<keyword evidence="2" id="KW-0479">Metal-binding</keyword>
<dbReference type="Gene3D" id="4.10.240.10">
    <property type="entry name" value="Zn(2)-C6 fungal-type DNA-binding domain"/>
    <property type="match status" value="1"/>
</dbReference>
<dbReference type="SMART" id="SM00906">
    <property type="entry name" value="Fungal_trans"/>
    <property type="match status" value="1"/>
</dbReference>
<evidence type="ECO:0000256" key="3">
    <source>
        <dbReference type="ARBA" id="ARBA00022833"/>
    </source>
</evidence>
<keyword evidence="7" id="KW-0539">Nucleus</keyword>
<dbReference type="InterPro" id="IPR036864">
    <property type="entry name" value="Zn2-C6_fun-type_DNA-bd_sf"/>
</dbReference>
<evidence type="ECO:0000256" key="8">
    <source>
        <dbReference type="SAM" id="MobiDB-lite"/>
    </source>
</evidence>
<dbReference type="Pfam" id="PF04082">
    <property type="entry name" value="Fungal_trans"/>
    <property type="match status" value="1"/>
</dbReference>
<dbReference type="SUPFAM" id="SSF57701">
    <property type="entry name" value="Zn2/Cys6 DNA-binding domain"/>
    <property type="match status" value="1"/>
</dbReference>
<sequence>MPQASSERAASQPKRRYTSKACEECRRRRAKCDGLRPICGRCSERAINCLYRSEEDGRKPASKTYVQLLRNRIDLLEAVLQSHTIDVEAAVAQLSATGSAPQLPSIASTLATGSDAGLSVSAFDDLCATFEGALSLDESVNYDQDGEMRYFGPASGRLEFQSGAYRLLLSPDWLVIYKSLESTPESDDHGSPLTSKSTETNRYILPLEADVYPDDLTTELIDLFFEYQNPWCQVVDEKLFRESMRTRGRFFSPCLLNCILALGSRYSDRTDTRSIPDDQNSAGKVFLQKAEVLLHYDMKRPNITTIQSMSILVGVYVSYGCDAAGWLHQGMANRLALDMGLNLDASSLSGTCHMSNEEVELRRQIYWALYCDDKLAAIYTGRVCSLLDVQGAVHLPSTYTPEQMSAAATNDSCDVDRCNKKVLVHRGLIGLCRILENILLALYAPKPLYKGPQRISFLQSCTLELKTWFYELPADLRIDKHNDLPQVYTLHMVYHTCCILLFKPFLLKSKDTPPALKTDTAKRAEVLCIESAKRICHAGKKYRQVFGSFRRSPITATHCTLTAALVLIQYASPDPEFANTGRPCCTVYIEACLEVLAELGISWRPAAKMRSDLIKYLHQKYPERMPNSILQEQDARKDPDPDPTAPASAAVVESDTNGAVSSSMQPQPTLEQSLCPLIIMIDQDFTWNESSGADQTLQGALLSHGGSESAFNTQFALADSIGELGEQNGLSFMDDSFWAGMNFDMNLEMQNP</sequence>
<dbReference type="PROSITE" id="PS00463">
    <property type="entry name" value="ZN2_CY6_FUNGAL_1"/>
    <property type="match status" value="1"/>
</dbReference>
<evidence type="ECO:0000256" key="2">
    <source>
        <dbReference type="ARBA" id="ARBA00022723"/>
    </source>
</evidence>
<gene>
    <name evidence="10" type="ORF">CLUP02_11484</name>
</gene>
<dbReference type="GO" id="GO:0008270">
    <property type="term" value="F:zinc ion binding"/>
    <property type="evidence" value="ECO:0007669"/>
    <property type="project" value="InterPro"/>
</dbReference>
<dbReference type="KEGG" id="clup:CLUP02_11484"/>
<comment type="subcellular location">
    <subcellularLocation>
        <location evidence="1">Nucleus</location>
    </subcellularLocation>
</comment>
<evidence type="ECO:0000256" key="1">
    <source>
        <dbReference type="ARBA" id="ARBA00004123"/>
    </source>
</evidence>
<evidence type="ECO:0000259" key="9">
    <source>
        <dbReference type="PROSITE" id="PS00463"/>
    </source>
</evidence>
<feature type="domain" description="Zn(2)-C6 fungal-type" evidence="9">
    <location>
        <begin position="21"/>
        <end position="49"/>
    </location>
</feature>
<dbReference type="GO" id="GO:0000981">
    <property type="term" value="F:DNA-binding transcription factor activity, RNA polymerase II-specific"/>
    <property type="evidence" value="ECO:0007669"/>
    <property type="project" value="InterPro"/>
</dbReference>
<keyword evidence="4" id="KW-0805">Transcription regulation</keyword>
<dbReference type="CDD" id="cd00067">
    <property type="entry name" value="GAL4"/>
    <property type="match status" value="1"/>
</dbReference>
<dbReference type="SMART" id="SM00066">
    <property type="entry name" value="GAL4"/>
    <property type="match status" value="1"/>
</dbReference>
<dbReference type="EMBL" id="CP019478">
    <property type="protein sequence ID" value="UQC85985.1"/>
    <property type="molecule type" value="Genomic_DNA"/>
</dbReference>
<dbReference type="InterPro" id="IPR001138">
    <property type="entry name" value="Zn2Cys6_DnaBD"/>
</dbReference>
<evidence type="ECO:0000313" key="10">
    <source>
        <dbReference type="EMBL" id="UQC85985.1"/>
    </source>
</evidence>
<dbReference type="PANTHER" id="PTHR31313:SF83">
    <property type="entry name" value="ZN(II)2CYS6 TRANSCRIPTION FACTOR (EUROFUNG)"/>
    <property type="match status" value="1"/>
</dbReference>